<gene>
    <name evidence="1" type="ORF">C6P37_14230</name>
</gene>
<accession>A0A3E0K041</accession>
<evidence type="ECO:0000313" key="2">
    <source>
        <dbReference type="Proteomes" id="UP000257014"/>
    </source>
</evidence>
<protein>
    <submittedName>
        <fullName evidence="1">Uncharacterized protein</fullName>
    </submittedName>
</protein>
<comment type="caution">
    <text evidence="1">The sequence shown here is derived from an EMBL/GenBank/DDBJ whole genome shotgun (WGS) entry which is preliminary data.</text>
</comment>
<dbReference type="Proteomes" id="UP000257014">
    <property type="component" value="Unassembled WGS sequence"/>
</dbReference>
<evidence type="ECO:0000313" key="1">
    <source>
        <dbReference type="EMBL" id="REJ25897.1"/>
    </source>
</evidence>
<organism evidence="1 2">
    <name type="scientific">Caldibacillus debilis</name>
    <dbReference type="NCBI Taxonomy" id="301148"/>
    <lineage>
        <taxon>Bacteria</taxon>
        <taxon>Bacillati</taxon>
        <taxon>Bacillota</taxon>
        <taxon>Bacilli</taxon>
        <taxon>Bacillales</taxon>
        <taxon>Bacillaceae</taxon>
        <taxon>Caldibacillus</taxon>
    </lineage>
</organism>
<name>A0A3E0K041_9BACI</name>
<reference evidence="1 2" key="1">
    <citation type="submission" date="2018-03" db="EMBL/GenBank/DDBJ databases">
        <authorList>
            <person name="Keele B.F."/>
        </authorList>
    </citation>
    <scope>NUCLEOTIDE SEQUENCE [LARGE SCALE GENOMIC DNA]</scope>
    <source>
        <strain evidence="1">ZCTH4_d</strain>
    </source>
</reference>
<dbReference type="EMBL" id="QEWE01000029">
    <property type="protein sequence ID" value="REJ25897.1"/>
    <property type="molecule type" value="Genomic_DNA"/>
</dbReference>
<sequence length="74" mass="8311">MKMRISGENAQGDLLAKIRNRPTIDANMSLHLNAENEDLENVHCAKKSMMPEIPVGRKTRLPAECVRGKARKEP</sequence>
<dbReference type="AlphaFoldDB" id="A0A3E0K041"/>
<proteinExistence type="predicted"/>